<name>M7AI97_CHEMY</name>
<reference evidence="2" key="1">
    <citation type="journal article" date="2013" name="Nat. Genet.">
        <title>The draft genomes of soft-shell turtle and green sea turtle yield insights into the development and evolution of the turtle-specific body plan.</title>
        <authorList>
            <person name="Wang Z."/>
            <person name="Pascual-Anaya J."/>
            <person name="Zadissa A."/>
            <person name="Li W."/>
            <person name="Niimura Y."/>
            <person name="Huang Z."/>
            <person name="Li C."/>
            <person name="White S."/>
            <person name="Xiong Z."/>
            <person name="Fang D."/>
            <person name="Wang B."/>
            <person name="Ming Y."/>
            <person name="Chen Y."/>
            <person name="Zheng Y."/>
            <person name="Kuraku S."/>
            <person name="Pignatelli M."/>
            <person name="Herrero J."/>
            <person name="Beal K."/>
            <person name="Nozawa M."/>
            <person name="Li Q."/>
            <person name="Wang J."/>
            <person name="Zhang H."/>
            <person name="Yu L."/>
            <person name="Shigenobu S."/>
            <person name="Wang J."/>
            <person name="Liu J."/>
            <person name="Flicek P."/>
            <person name="Searle S."/>
            <person name="Wang J."/>
            <person name="Kuratani S."/>
            <person name="Yin Y."/>
            <person name="Aken B."/>
            <person name="Zhang G."/>
            <person name="Irie N."/>
        </authorList>
    </citation>
    <scope>NUCLEOTIDE SEQUENCE [LARGE SCALE GENOMIC DNA]</scope>
</reference>
<gene>
    <name evidence="1" type="ORF">UY3_18195</name>
</gene>
<sequence>MELAKTIWQTPATITPTSKRLDSKYFVPSKGSEFLFTHPSPNSLVVNVANQKNESQHFHSTPSDKDNKRLDSFDRKVYSSSTLQFKVVNYAVLLAKYDHKNYAKVMQFIDDVSEDKRQRFKAVVSEGKLVSHAVLQATIDAADAAARSTAMAVVMQRSS</sequence>
<accession>M7AI97</accession>
<protein>
    <submittedName>
        <fullName evidence="1">Uncharacterized protein</fullName>
    </submittedName>
</protein>
<evidence type="ECO:0000313" key="2">
    <source>
        <dbReference type="Proteomes" id="UP000031443"/>
    </source>
</evidence>
<organism evidence="1 2">
    <name type="scientific">Chelonia mydas</name>
    <name type="common">Green sea-turtle</name>
    <name type="synonym">Chelonia agassizi</name>
    <dbReference type="NCBI Taxonomy" id="8469"/>
    <lineage>
        <taxon>Eukaryota</taxon>
        <taxon>Metazoa</taxon>
        <taxon>Chordata</taxon>
        <taxon>Craniata</taxon>
        <taxon>Vertebrata</taxon>
        <taxon>Euteleostomi</taxon>
        <taxon>Archelosauria</taxon>
        <taxon>Testudinata</taxon>
        <taxon>Testudines</taxon>
        <taxon>Cryptodira</taxon>
        <taxon>Durocryptodira</taxon>
        <taxon>Americhelydia</taxon>
        <taxon>Chelonioidea</taxon>
        <taxon>Cheloniidae</taxon>
        <taxon>Chelonia</taxon>
    </lineage>
</organism>
<keyword evidence="2" id="KW-1185">Reference proteome</keyword>
<evidence type="ECO:0000313" key="1">
    <source>
        <dbReference type="EMBL" id="EMP24741.1"/>
    </source>
</evidence>
<dbReference type="AlphaFoldDB" id="M7AI97"/>
<proteinExistence type="predicted"/>
<dbReference type="Gene3D" id="1.10.287.3160">
    <property type="match status" value="1"/>
</dbReference>
<dbReference type="Proteomes" id="UP000031443">
    <property type="component" value="Unassembled WGS sequence"/>
</dbReference>
<dbReference type="EMBL" id="KB598656">
    <property type="protein sequence ID" value="EMP24741.1"/>
    <property type="molecule type" value="Genomic_DNA"/>
</dbReference>